<dbReference type="Gene3D" id="1.20.58.380">
    <property type="entry name" value="Flagellar protein flit"/>
    <property type="match status" value="1"/>
</dbReference>
<dbReference type="EMBL" id="APNK01000007">
    <property type="protein sequence ID" value="KEZ78055.1"/>
    <property type="molecule type" value="Genomic_DNA"/>
</dbReference>
<keyword evidence="3" id="KW-1005">Bacterial flagellum biogenesis</keyword>
<comment type="caution">
    <text evidence="6">The sequence shown here is derived from an EMBL/GenBank/DDBJ whole genome shotgun (WGS) entry which is preliminary data.</text>
</comment>
<dbReference type="InterPro" id="IPR008622">
    <property type="entry name" value="FliT"/>
</dbReference>
<comment type="subcellular location">
    <subcellularLocation>
        <location evidence="1">Cytoplasm</location>
        <location evidence="1">Cytosol</location>
    </subcellularLocation>
</comment>
<dbReference type="RefSeq" id="WP_156962458.1">
    <property type="nucleotide sequence ID" value="NZ_APNK01000007.1"/>
</dbReference>
<dbReference type="GO" id="GO:0044781">
    <property type="term" value="P:bacterial-type flagellum organization"/>
    <property type="evidence" value="ECO:0007669"/>
    <property type="project" value="UniProtKB-KW"/>
</dbReference>
<keyword evidence="6" id="KW-0969">Cilium</keyword>
<dbReference type="OrthoDB" id="6238322at2"/>
<evidence type="ECO:0000256" key="2">
    <source>
        <dbReference type="ARBA" id="ARBA00022490"/>
    </source>
</evidence>
<evidence type="ECO:0000256" key="1">
    <source>
        <dbReference type="ARBA" id="ARBA00004514"/>
    </source>
</evidence>
<keyword evidence="6" id="KW-0966">Cell projection</keyword>
<keyword evidence="6" id="KW-0282">Flagellum</keyword>
<evidence type="ECO:0000256" key="5">
    <source>
        <dbReference type="ARBA" id="ARBA00093797"/>
    </source>
</evidence>
<reference evidence="6 7" key="1">
    <citation type="submission" date="2013-03" db="EMBL/GenBank/DDBJ databases">
        <title>Salinisphaera hydrothermalis C41B8 Genome Sequencing.</title>
        <authorList>
            <person name="Li C."/>
            <person name="Lai Q."/>
            <person name="Shao Z."/>
        </authorList>
    </citation>
    <scope>NUCLEOTIDE SEQUENCE [LARGE SCALE GENOMIC DNA]</scope>
    <source>
        <strain evidence="6 7">C41B8</strain>
    </source>
</reference>
<dbReference type="Proteomes" id="UP000028302">
    <property type="component" value="Unassembled WGS sequence"/>
</dbReference>
<accession>A0A084IMX1</accession>
<protein>
    <recommendedName>
        <fullName evidence="5">Flagellar protein FliT</fullName>
    </recommendedName>
</protein>
<evidence type="ECO:0000256" key="3">
    <source>
        <dbReference type="ARBA" id="ARBA00022795"/>
    </source>
</evidence>
<sequence length="118" mass="13559">MGEQWGPPADHDILDRYEAIRDYSRMMQHYARAADWDRLLELQTAYVSAMEALADVELDVTLSDGANDRKLGLIGEIRVAEAEVRECLDRRLSELSRRMADSRHRLHVAQAYETQGRA</sequence>
<gene>
    <name evidence="6" type="ORF">C41B8_07162</name>
</gene>
<dbReference type="STRING" id="1304275.C41B8_07162"/>
<keyword evidence="4" id="KW-0143">Chaperone</keyword>
<keyword evidence="7" id="KW-1185">Reference proteome</keyword>
<dbReference type="AlphaFoldDB" id="A0A084IMX1"/>
<dbReference type="Pfam" id="PF05400">
    <property type="entry name" value="FliT"/>
    <property type="match status" value="1"/>
</dbReference>
<proteinExistence type="predicted"/>
<evidence type="ECO:0000313" key="6">
    <source>
        <dbReference type="EMBL" id="KEZ78055.1"/>
    </source>
</evidence>
<evidence type="ECO:0000313" key="7">
    <source>
        <dbReference type="Proteomes" id="UP000028302"/>
    </source>
</evidence>
<keyword evidence="2" id="KW-0963">Cytoplasm</keyword>
<evidence type="ECO:0000256" key="4">
    <source>
        <dbReference type="ARBA" id="ARBA00023186"/>
    </source>
</evidence>
<organism evidence="6 7">
    <name type="scientific">Salinisphaera hydrothermalis (strain C41B8)</name>
    <dbReference type="NCBI Taxonomy" id="1304275"/>
    <lineage>
        <taxon>Bacteria</taxon>
        <taxon>Pseudomonadati</taxon>
        <taxon>Pseudomonadota</taxon>
        <taxon>Gammaproteobacteria</taxon>
        <taxon>Salinisphaerales</taxon>
        <taxon>Salinisphaeraceae</taxon>
        <taxon>Salinisphaera</taxon>
    </lineage>
</organism>
<name>A0A084IMX1_SALHC</name>